<accession>A0A814VKA7</accession>
<dbReference type="Proteomes" id="UP000663854">
    <property type="component" value="Unassembled WGS sequence"/>
</dbReference>
<dbReference type="InterPro" id="IPR032675">
    <property type="entry name" value="LRR_dom_sf"/>
</dbReference>
<organism evidence="2 3">
    <name type="scientific">Rotaria sordida</name>
    <dbReference type="NCBI Taxonomy" id="392033"/>
    <lineage>
        <taxon>Eukaryota</taxon>
        <taxon>Metazoa</taxon>
        <taxon>Spiralia</taxon>
        <taxon>Gnathifera</taxon>
        <taxon>Rotifera</taxon>
        <taxon>Eurotatoria</taxon>
        <taxon>Bdelloidea</taxon>
        <taxon>Philodinida</taxon>
        <taxon>Philodinidae</taxon>
        <taxon>Rotaria</taxon>
    </lineage>
</organism>
<reference evidence="2" key="1">
    <citation type="submission" date="2021-02" db="EMBL/GenBank/DDBJ databases">
        <authorList>
            <person name="Nowell W R."/>
        </authorList>
    </citation>
    <scope>NUCLEOTIDE SEQUENCE</scope>
</reference>
<sequence>MDKLRIYSYIKTRWLLGLTATQVHNELTAGYRPGVVSYNGLELYRAFYDLNTRINNILNCISNISFQPNSPTDANDPFVKRFARRVVHLKVYRPDYVDATRFSNVHSLEFYDFLSQQQLTQIRHEYFTHLVYLRMGYIEDSDIASIFFQMIFSNGFPSLYKCILDELTPPDSNHRWLSSPSIRSLIIDGFALPVYSFILTSCSNLTHLHWSRILCTDVDIEAVPIRHTHLKRLYIRTINIRNVETILSHVPNLNRLHIVSDWFRGNNCRPLDFKQLAHILVRCVPCLQHFDCETMERNPTDIDTIPEFHLCFRRIQTELVPDGRTRFFTIERSTL</sequence>
<evidence type="ECO:0000313" key="1">
    <source>
        <dbReference type="EMBL" id="CAF0803852.1"/>
    </source>
</evidence>
<dbReference type="AlphaFoldDB" id="A0A814VKA7"/>
<dbReference type="Proteomes" id="UP000663870">
    <property type="component" value="Unassembled WGS sequence"/>
</dbReference>
<evidence type="ECO:0000313" key="2">
    <source>
        <dbReference type="EMBL" id="CAF1190135.1"/>
    </source>
</evidence>
<keyword evidence="3" id="KW-1185">Reference proteome</keyword>
<dbReference type="Gene3D" id="3.80.10.10">
    <property type="entry name" value="Ribonuclease Inhibitor"/>
    <property type="match status" value="1"/>
</dbReference>
<comment type="caution">
    <text evidence="2">The sequence shown here is derived from an EMBL/GenBank/DDBJ whole genome shotgun (WGS) entry which is preliminary data.</text>
</comment>
<dbReference type="EMBL" id="CAJNOL010000759">
    <property type="protein sequence ID" value="CAF1190135.1"/>
    <property type="molecule type" value="Genomic_DNA"/>
</dbReference>
<dbReference type="SUPFAM" id="SSF52047">
    <property type="entry name" value="RNI-like"/>
    <property type="match status" value="1"/>
</dbReference>
<protein>
    <recommendedName>
        <fullName evidence="4">F-box domain-containing protein</fullName>
    </recommendedName>
</protein>
<gene>
    <name evidence="2" type="ORF">JXQ802_LOCUS23829</name>
    <name evidence="1" type="ORF">PYM288_LOCUS4750</name>
</gene>
<evidence type="ECO:0008006" key="4">
    <source>
        <dbReference type="Google" id="ProtNLM"/>
    </source>
</evidence>
<proteinExistence type="predicted"/>
<dbReference type="EMBL" id="CAJNOH010000045">
    <property type="protein sequence ID" value="CAF0803852.1"/>
    <property type="molecule type" value="Genomic_DNA"/>
</dbReference>
<name>A0A814VKA7_9BILA</name>
<evidence type="ECO:0000313" key="3">
    <source>
        <dbReference type="Proteomes" id="UP000663870"/>
    </source>
</evidence>